<name>A0A2M6W4R9_9BACT</name>
<evidence type="ECO:0000259" key="2">
    <source>
        <dbReference type="PROSITE" id="PS50126"/>
    </source>
</evidence>
<dbReference type="InterPro" id="IPR050437">
    <property type="entry name" value="Ribos_protein_bS1-like"/>
</dbReference>
<organism evidence="3 4">
    <name type="scientific">Candidatus Magasanikbacteria bacterium CG10_big_fil_rev_8_21_14_0_10_40_10</name>
    <dbReference type="NCBI Taxonomy" id="1974648"/>
    <lineage>
        <taxon>Bacteria</taxon>
        <taxon>Candidatus Magasanikiibacteriota</taxon>
    </lineage>
</organism>
<dbReference type="InterPro" id="IPR003029">
    <property type="entry name" value="S1_domain"/>
</dbReference>
<protein>
    <recommendedName>
        <fullName evidence="2">S1 motif domain-containing protein</fullName>
    </recommendedName>
</protein>
<dbReference type="SUPFAM" id="SSF50249">
    <property type="entry name" value="Nucleic acid-binding proteins"/>
    <property type="match status" value="1"/>
</dbReference>
<sequence length="151" mass="16544">LVMITSTNGEMGEKAINWVKDLTREITVGETFEGPVQKIVTDQSGNEIGAIVQLTSSKDGMVHISQFSNERIARVSDVVKVGETLKVKVMEVDTERGRISLSVKAIDPTFVKPGASPMPDRESRGGFGGGDRGRRDGGRPPFRSNIPRRRY</sequence>
<feature type="domain" description="S1 motif" evidence="2">
    <location>
        <begin position="29"/>
        <end position="104"/>
    </location>
</feature>
<evidence type="ECO:0000313" key="4">
    <source>
        <dbReference type="Proteomes" id="UP000231183"/>
    </source>
</evidence>
<dbReference type="AlphaFoldDB" id="A0A2M6W4R9"/>
<accession>A0A2M6W4R9</accession>
<evidence type="ECO:0000313" key="3">
    <source>
        <dbReference type="EMBL" id="PIT87740.1"/>
    </source>
</evidence>
<dbReference type="InterPro" id="IPR012340">
    <property type="entry name" value="NA-bd_OB-fold"/>
</dbReference>
<evidence type="ECO:0000256" key="1">
    <source>
        <dbReference type="SAM" id="MobiDB-lite"/>
    </source>
</evidence>
<proteinExistence type="predicted"/>
<dbReference type="EMBL" id="PFBX01000009">
    <property type="protein sequence ID" value="PIT87740.1"/>
    <property type="molecule type" value="Genomic_DNA"/>
</dbReference>
<dbReference type="Pfam" id="PF00575">
    <property type="entry name" value="S1"/>
    <property type="match status" value="1"/>
</dbReference>
<dbReference type="GO" id="GO:0006412">
    <property type="term" value="P:translation"/>
    <property type="evidence" value="ECO:0007669"/>
    <property type="project" value="TreeGrafter"/>
</dbReference>
<dbReference type="Proteomes" id="UP000231183">
    <property type="component" value="Unassembled WGS sequence"/>
</dbReference>
<dbReference type="PANTHER" id="PTHR10724">
    <property type="entry name" value="30S RIBOSOMAL PROTEIN S1"/>
    <property type="match status" value="1"/>
</dbReference>
<dbReference type="SMART" id="SM00316">
    <property type="entry name" value="S1"/>
    <property type="match status" value="1"/>
</dbReference>
<reference evidence="4" key="1">
    <citation type="submission" date="2017-09" db="EMBL/GenBank/DDBJ databases">
        <title>Depth-based differentiation of microbial function through sediment-hosted aquifers and enrichment of novel symbionts in the deep terrestrial subsurface.</title>
        <authorList>
            <person name="Probst A.J."/>
            <person name="Ladd B."/>
            <person name="Jarett J.K."/>
            <person name="Geller-Mcgrath D.E."/>
            <person name="Sieber C.M.K."/>
            <person name="Emerson J.B."/>
            <person name="Anantharaman K."/>
            <person name="Thomas B.C."/>
            <person name="Malmstrom R."/>
            <person name="Stieglmeier M."/>
            <person name="Klingl A."/>
            <person name="Woyke T."/>
            <person name="Ryan C.M."/>
            <person name="Banfield J.F."/>
        </authorList>
    </citation>
    <scope>NUCLEOTIDE SEQUENCE [LARGE SCALE GENOMIC DNA]</scope>
</reference>
<feature type="region of interest" description="Disordered" evidence="1">
    <location>
        <begin position="109"/>
        <end position="151"/>
    </location>
</feature>
<dbReference type="GO" id="GO:0003735">
    <property type="term" value="F:structural constituent of ribosome"/>
    <property type="evidence" value="ECO:0007669"/>
    <property type="project" value="TreeGrafter"/>
</dbReference>
<gene>
    <name evidence="3" type="ORF">COU31_01255</name>
</gene>
<feature type="non-terminal residue" evidence="3">
    <location>
        <position position="1"/>
    </location>
</feature>
<dbReference type="Gene3D" id="2.40.50.140">
    <property type="entry name" value="Nucleic acid-binding proteins"/>
    <property type="match status" value="1"/>
</dbReference>
<dbReference type="PROSITE" id="PS50126">
    <property type="entry name" value="S1"/>
    <property type="match status" value="1"/>
</dbReference>
<dbReference type="GO" id="GO:0003729">
    <property type="term" value="F:mRNA binding"/>
    <property type="evidence" value="ECO:0007669"/>
    <property type="project" value="TreeGrafter"/>
</dbReference>
<comment type="caution">
    <text evidence="3">The sequence shown here is derived from an EMBL/GenBank/DDBJ whole genome shotgun (WGS) entry which is preliminary data.</text>
</comment>